<dbReference type="EMBL" id="MU069997">
    <property type="protein sequence ID" value="KAF5830888.1"/>
    <property type="molecule type" value="Genomic_DNA"/>
</dbReference>
<accession>A0ABQ7G8F2</accession>
<evidence type="ECO:0000313" key="2">
    <source>
        <dbReference type="Proteomes" id="UP000815325"/>
    </source>
</evidence>
<comment type="caution">
    <text evidence="1">The sequence shown here is derived from an EMBL/GenBank/DDBJ whole genome shotgun (WGS) entry which is preliminary data.</text>
</comment>
<keyword evidence="2" id="KW-1185">Reference proteome</keyword>
<reference evidence="1" key="1">
    <citation type="submission" date="2017-08" db="EMBL/GenBank/DDBJ databases">
        <authorList>
            <person name="Polle J.E."/>
            <person name="Barry K."/>
            <person name="Cushman J."/>
            <person name="Schmutz J."/>
            <person name="Tran D."/>
            <person name="Hathwaick L.T."/>
            <person name="Yim W.C."/>
            <person name="Jenkins J."/>
            <person name="Mckie-Krisberg Z.M."/>
            <person name="Prochnik S."/>
            <person name="Lindquist E."/>
            <person name="Dockter R.B."/>
            <person name="Adam C."/>
            <person name="Molina H."/>
            <person name="Bunkerborg J."/>
            <person name="Jin E."/>
            <person name="Buchheim M."/>
            <person name="Magnuson J."/>
        </authorList>
    </citation>
    <scope>NUCLEOTIDE SEQUENCE</scope>
    <source>
        <strain evidence="1">CCAP 19/18</strain>
    </source>
</reference>
<name>A0ABQ7G8F2_DUNSA</name>
<gene>
    <name evidence="1" type="ORF">DUNSADRAFT_13923</name>
</gene>
<organism evidence="1 2">
    <name type="scientific">Dunaliella salina</name>
    <name type="common">Green alga</name>
    <name type="synonym">Protococcus salinus</name>
    <dbReference type="NCBI Taxonomy" id="3046"/>
    <lineage>
        <taxon>Eukaryota</taxon>
        <taxon>Viridiplantae</taxon>
        <taxon>Chlorophyta</taxon>
        <taxon>core chlorophytes</taxon>
        <taxon>Chlorophyceae</taxon>
        <taxon>CS clade</taxon>
        <taxon>Chlamydomonadales</taxon>
        <taxon>Dunaliellaceae</taxon>
        <taxon>Dunaliella</taxon>
    </lineage>
</organism>
<sequence length="492" mass="54359">MDIAAAQTLDFAFRHRRAAEVYASLQMYTEAAEQYTKARPTPWLQVASMRAQAGQLKPALYACSKGIGAASHPQEARTLLPGSAQQQQQLPQLQVATQGMAHSQTLLQLALATLQDHVLTGQLDAQEALHRKQLLLEKVVLKLIANAQLFSGQAVDIIKKQSVEFLQQMQDGPKRHFLRRFHMWEQLLQLDLEKGRHDSAAKLLEEKLGDPRQAATHYALAGDLLKALHLITRMIRKAVMWEKSESRGWGRGYPLQIQVSGLEELLGESQALQSRLAANPSSSTTLPAPLLLLESRLISLGLAWSKIQFGSVRTARCAGRLPDLQAFAQIRSDLQAAEAATNRQHEAAHISFCRLLLGRAAWSEAVRECKDLVYNHGAGSGRHGALGKQDLQDSQLAVAVLGLLRQRMSMEQMVHDTQRVMKSVASSRVGEFVVEVHSRKVLEGNMLFMACTHDPQTPKKVLLDCPSASWLGFGTTARSEISLSEFAVLASR</sequence>
<protein>
    <submittedName>
        <fullName evidence="1">Uncharacterized protein</fullName>
    </submittedName>
</protein>
<proteinExistence type="predicted"/>
<evidence type="ECO:0000313" key="1">
    <source>
        <dbReference type="EMBL" id="KAF5830888.1"/>
    </source>
</evidence>
<dbReference type="Proteomes" id="UP000815325">
    <property type="component" value="Unassembled WGS sequence"/>
</dbReference>